<dbReference type="SUPFAM" id="SSF52129">
    <property type="entry name" value="Caspase-like"/>
    <property type="match status" value="1"/>
</dbReference>
<sequence>MLPSRRLLTLLLACWLGLALFGAASAQPAGNEHRVALIVGNASYKTSPLRNPVNDARAMRDKLQRMGFVVVYFENLQVRQVGAALREFRNAIRPGSVALFFYAGHGLQVRGENYLPTVDAELASEEDVPYQALSLSSVLNTMEDSKAAVNLVLLDACRNNPFARNFRSQAQGLARVQAPSGTLIHYATRPGSVAEDGSGRHGTYTEALLKQIDEQGVPIETSLKRVAIRVREATKGKQEPWMEGSLTGDFYFIASAGAPAQAAAPTAPAATTSDEAAWRASESIGTAAAYQAYLSEYPRGLYAAAARIKLAGLAAPAPSAAAVTAPTAATSPAPQPAAEPGTSVLGAVPPGTADAEAYTWREVQARATREHYEAFLQRYPRGRYAVAARNALRRLGPAAAGAASPAAALGAEAQAWESALQTHTPAAYQAYLQAHPQGRYAGQAQAALLALRQAAAEPAAPALPQPRQLPADERAALHKAALRELSLATLSAGEYGMGADADEAGDDGQTDTTAQPKRSVRVAAFELAYYEVKVGEFRKFVDATGYLTEAEAGARPGCHGPTRQGGWELQAGRHWRDPGHPQTDSHPVVCLSWNDVQAYLQWLNTGGGRYRLPTEAEWEYAARAGTTSPRPWSEAPGFFGRLWSAAKIGSRDEKPVSRGCKYANVADETLRQLLAWPDTLNCDDGYAHAVPGGYFSSNNFGLYDMVGNAAEWVQDCWNASHQGAAADARARLGGDCTRRVVRGGSWASKASAIRSAARAAQPHAYRAADLGFRIARTPAP</sequence>
<dbReference type="Gene3D" id="3.90.1580.10">
    <property type="entry name" value="paralog of FGE (formylglycine-generating enzyme)"/>
    <property type="match status" value="1"/>
</dbReference>
<dbReference type="SUPFAM" id="SSF56436">
    <property type="entry name" value="C-type lectin-like"/>
    <property type="match status" value="1"/>
</dbReference>
<organism evidence="3 4">
    <name type="scientific">Rubrivivax rivuli</name>
    <dbReference type="NCBI Taxonomy" id="1862385"/>
    <lineage>
        <taxon>Bacteria</taxon>
        <taxon>Pseudomonadati</taxon>
        <taxon>Pseudomonadota</taxon>
        <taxon>Betaproteobacteria</taxon>
        <taxon>Burkholderiales</taxon>
        <taxon>Sphaerotilaceae</taxon>
        <taxon>Rubrivivax</taxon>
    </lineage>
</organism>
<gene>
    <name evidence="3" type="ORF">EOE66_13685</name>
</gene>
<dbReference type="InterPro" id="IPR001309">
    <property type="entry name" value="Pept_C14_p20"/>
</dbReference>
<dbReference type="PANTHER" id="PTHR22576">
    <property type="entry name" value="MUCOSA ASSOCIATED LYMPHOID TISSUE LYMPHOMA TRANSLOCATION PROTEIN 1/PARACASPASE"/>
    <property type="match status" value="1"/>
</dbReference>
<dbReference type="GO" id="GO:0004197">
    <property type="term" value="F:cysteine-type endopeptidase activity"/>
    <property type="evidence" value="ECO:0007669"/>
    <property type="project" value="InterPro"/>
</dbReference>
<evidence type="ECO:0000259" key="2">
    <source>
        <dbReference type="PROSITE" id="PS50208"/>
    </source>
</evidence>
<evidence type="ECO:0000313" key="4">
    <source>
        <dbReference type="Proteomes" id="UP000285575"/>
    </source>
</evidence>
<dbReference type="Proteomes" id="UP000285575">
    <property type="component" value="Unassembled WGS sequence"/>
</dbReference>
<dbReference type="InterPro" id="IPR052039">
    <property type="entry name" value="Caspase-related_regulators"/>
</dbReference>
<dbReference type="Gene3D" id="3.40.50.1460">
    <property type="match status" value="1"/>
</dbReference>
<dbReference type="PANTHER" id="PTHR22576:SF37">
    <property type="entry name" value="MUCOSA-ASSOCIATED LYMPHOID TISSUE LYMPHOMA TRANSLOCATION PROTEIN 1"/>
    <property type="match status" value="1"/>
</dbReference>
<comment type="caution">
    <text evidence="3">The sequence shown here is derived from an EMBL/GenBank/DDBJ whole genome shotgun (WGS) entry which is preliminary data.</text>
</comment>
<feature type="domain" description="Caspase family p20" evidence="2">
    <location>
        <begin position="32"/>
        <end position="161"/>
    </location>
</feature>
<accession>A0A437REQ1</accession>
<dbReference type="InterPro" id="IPR005532">
    <property type="entry name" value="SUMF_dom"/>
</dbReference>
<dbReference type="AlphaFoldDB" id="A0A437REQ1"/>
<dbReference type="InterPro" id="IPR016187">
    <property type="entry name" value="CTDL_fold"/>
</dbReference>
<reference evidence="3 4" key="1">
    <citation type="submission" date="2019-01" db="EMBL/GenBank/DDBJ databases">
        <authorList>
            <person name="Chen W.-M."/>
        </authorList>
    </citation>
    <scope>NUCLEOTIDE SEQUENCE [LARGE SCALE GENOMIC DNA]</scope>
    <source>
        <strain evidence="3 4">KYPY4</strain>
    </source>
</reference>
<dbReference type="Pfam" id="PF03781">
    <property type="entry name" value="FGE-sulfatase"/>
    <property type="match status" value="1"/>
</dbReference>
<evidence type="ECO:0000313" key="3">
    <source>
        <dbReference type="EMBL" id="RVU45194.1"/>
    </source>
</evidence>
<evidence type="ECO:0000256" key="1">
    <source>
        <dbReference type="SAM" id="SignalP"/>
    </source>
</evidence>
<keyword evidence="1" id="KW-0732">Signal</keyword>
<dbReference type="InterPro" id="IPR029030">
    <property type="entry name" value="Caspase-like_dom_sf"/>
</dbReference>
<dbReference type="EMBL" id="SACR01000004">
    <property type="protein sequence ID" value="RVU45194.1"/>
    <property type="molecule type" value="Genomic_DNA"/>
</dbReference>
<dbReference type="RefSeq" id="WP_128229296.1">
    <property type="nucleotide sequence ID" value="NZ_SACR01000004.1"/>
</dbReference>
<protein>
    <recommendedName>
        <fullName evidence="2">Caspase family p20 domain-containing protein</fullName>
    </recommendedName>
</protein>
<feature type="signal peptide" evidence="1">
    <location>
        <begin position="1"/>
        <end position="26"/>
    </location>
</feature>
<keyword evidence="4" id="KW-1185">Reference proteome</keyword>
<dbReference type="InterPro" id="IPR011600">
    <property type="entry name" value="Pept_C14_caspase"/>
</dbReference>
<dbReference type="Pfam" id="PF00656">
    <property type="entry name" value="Peptidase_C14"/>
    <property type="match status" value="1"/>
</dbReference>
<dbReference type="InterPro" id="IPR042095">
    <property type="entry name" value="SUMF_sf"/>
</dbReference>
<name>A0A437REQ1_9BURK</name>
<proteinExistence type="predicted"/>
<dbReference type="PROSITE" id="PS50208">
    <property type="entry name" value="CASPASE_P20"/>
    <property type="match status" value="1"/>
</dbReference>
<feature type="chain" id="PRO_5019295211" description="Caspase family p20 domain-containing protein" evidence="1">
    <location>
        <begin position="27"/>
        <end position="780"/>
    </location>
</feature>
<dbReference type="GO" id="GO:0006508">
    <property type="term" value="P:proteolysis"/>
    <property type="evidence" value="ECO:0007669"/>
    <property type="project" value="InterPro"/>
</dbReference>
<dbReference type="OrthoDB" id="9768004at2"/>